<name>A0A1I4XHU1_CHROL</name>
<sequence>MKKISFFCLGLLVFTGCQNESKKTVNETTVTVKKDSATAIKPAVENTPITETKGILTQKECTEKQVEYETEMECIFKNTSIDEVYRRTIKDKEVEKSELLLANLPKANSTKEINQDGLISITYTVGPKKTDIEFFFEGGVTTISLEQQNKDVKRTIIHSAD</sequence>
<evidence type="ECO:0000313" key="2">
    <source>
        <dbReference type="Proteomes" id="UP000198769"/>
    </source>
</evidence>
<dbReference type="PROSITE" id="PS51257">
    <property type="entry name" value="PROKAR_LIPOPROTEIN"/>
    <property type="match status" value="1"/>
</dbReference>
<protein>
    <recommendedName>
        <fullName evidence="3">Lipoprotein</fullName>
    </recommendedName>
</protein>
<dbReference type="Proteomes" id="UP000198769">
    <property type="component" value="Unassembled WGS sequence"/>
</dbReference>
<evidence type="ECO:0008006" key="3">
    <source>
        <dbReference type="Google" id="ProtNLM"/>
    </source>
</evidence>
<keyword evidence="2" id="KW-1185">Reference proteome</keyword>
<dbReference type="RefSeq" id="WP_090024190.1">
    <property type="nucleotide sequence ID" value="NZ_FOVD01000002.1"/>
</dbReference>
<dbReference type="EMBL" id="FOVD01000002">
    <property type="protein sequence ID" value="SFN25488.1"/>
    <property type="molecule type" value="Genomic_DNA"/>
</dbReference>
<dbReference type="AlphaFoldDB" id="A0A1I4XHU1"/>
<reference evidence="2" key="1">
    <citation type="submission" date="2016-10" db="EMBL/GenBank/DDBJ databases">
        <authorList>
            <person name="Varghese N."/>
            <person name="Submissions S."/>
        </authorList>
    </citation>
    <scope>NUCLEOTIDE SEQUENCE [LARGE SCALE GENOMIC DNA]</scope>
    <source>
        <strain evidence="2">DSM 25575</strain>
    </source>
</reference>
<organism evidence="1 2">
    <name type="scientific">Chryseobacterium oleae</name>
    <dbReference type="NCBI Taxonomy" id="491207"/>
    <lineage>
        <taxon>Bacteria</taxon>
        <taxon>Pseudomonadati</taxon>
        <taxon>Bacteroidota</taxon>
        <taxon>Flavobacteriia</taxon>
        <taxon>Flavobacteriales</taxon>
        <taxon>Weeksellaceae</taxon>
        <taxon>Chryseobacterium group</taxon>
        <taxon>Chryseobacterium</taxon>
    </lineage>
</organism>
<evidence type="ECO:0000313" key="1">
    <source>
        <dbReference type="EMBL" id="SFN25488.1"/>
    </source>
</evidence>
<dbReference type="OrthoDB" id="1273956at2"/>
<accession>A0A1I4XHU1</accession>
<proteinExistence type="predicted"/>
<gene>
    <name evidence="1" type="ORF">SAMN05421594_1868</name>
</gene>